<sequence length="61" mass="6774">MRISLATGAVVYIRKNGINKTPDDQETLWFAATNPAGQYEFEVLTTSGKLYTAILNWVPTP</sequence>
<comment type="caution">
    <text evidence="1">The sequence shown here is derived from an EMBL/GenBank/DDBJ whole genome shotgun (WGS) entry which is preliminary data.</text>
</comment>
<keyword evidence="2" id="KW-1185">Reference proteome</keyword>
<reference evidence="1 2" key="1">
    <citation type="submission" date="2023-03" db="EMBL/GenBank/DDBJ databases">
        <title>Bacillus Genome Sequencing.</title>
        <authorList>
            <person name="Dunlap C."/>
        </authorList>
    </citation>
    <scope>NUCLEOTIDE SEQUENCE [LARGE SCALE GENOMIC DNA]</scope>
    <source>
        <strain evidence="1 2">BD-525</strain>
    </source>
</reference>
<protein>
    <submittedName>
        <fullName evidence="1">Uncharacterized protein</fullName>
    </submittedName>
</protein>
<organism evidence="1 2">
    <name type="scientific">Paenibacillus dokdonensis</name>
    <dbReference type="NCBI Taxonomy" id="2567944"/>
    <lineage>
        <taxon>Bacteria</taxon>
        <taxon>Bacillati</taxon>
        <taxon>Bacillota</taxon>
        <taxon>Bacilli</taxon>
        <taxon>Bacillales</taxon>
        <taxon>Paenibacillaceae</taxon>
        <taxon>Paenibacillus</taxon>
    </lineage>
</organism>
<dbReference type="EMBL" id="JARLKZ010000020">
    <property type="protein sequence ID" value="MEC0242772.1"/>
    <property type="molecule type" value="Genomic_DNA"/>
</dbReference>
<gene>
    <name evidence="1" type="ORF">P4H66_23455</name>
</gene>
<evidence type="ECO:0000313" key="2">
    <source>
        <dbReference type="Proteomes" id="UP001344632"/>
    </source>
</evidence>
<accession>A0ABU6GUF7</accession>
<name>A0ABU6GUF7_9BACL</name>
<dbReference type="RefSeq" id="WP_326090540.1">
    <property type="nucleotide sequence ID" value="NZ_JARLKZ010000020.1"/>
</dbReference>
<evidence type="ECO:0000313" key="1">
    <source>
        <dbReference type="EMBL" id="MEC0242772.1"/>
    </source>
</evidence>
<dbReference type="Proteomes" id="UP001344632">
    <property type="component" value="Unassembled WGS sequence"/>
</dbReference>
<proteinExistence type="predicted"/>